<feature type="signal peptide" evidence="5">
    <location>
        <begin position="1"/>
        <end position="16"/>
    </location>
</feature>
<dbReference type="HOGENOM" id="CLU_045192_0_1_1"/>
<evidence type="ECO:0000256" key="5">
    <source>
        <dbReference type="SAM" id="SignalP"/>
    </source>
</evidence>
<dbReference type="VEuPathDB" id="FungiDB:MGYG_05025"/>
<dbReference type="GO" id="GO:0046872">
    <property type="term" value="F:metal ion binding"/>
    <property type="evidence" value="ECO:0007669"/>
    <property type="project" value="UniProtKB-KW"/>
</dbReference>
<dbReference type="InParanoid" id="E4UY30"/>
<feature type="compositionally biased region" description="Polar residues" evidence="4">
    <location>
        <begin position="55"/>
        <end position="71"/>
    </location>
</feature>
<feature type="domain" description="Survival protein SurE-like phosphatase/nucleotidase" evidence="6">
    <location>
        <begin position="19"/>
        <end position="217"/>
    </location>
</feature>
<dbReference type="InterPro" id="IPR030048">
    <property type="entry name" value="SurE"/>
</dbReference>
<dbReference type="RefSeq" id="XP_003172434.1">
    <property type="nucleotide sequence ID" value="XM_003172386.1"/>
</dbReference>
<proteinExistence type="inferred from homology"/>
<dbReference type="eggNOG" id="ENOG502RXS5">
    <property type="taxonomic scope" value="Eukaryota"/>
</dbReference>
<keyword evidence="3" id="KW-0378">Hydrolase</keyword>
<dbReference type="InterPro" id="IPR036523">
    <property type="entry name" value="SurE-like_sf"/>
</dbReference>
<dbReference type="PANTHER" id="PTHR30457">
    <property type="entry name" value="5'-NUCLEOTIDASE SURE"/>
    <property type="match status" value="1"/>
</dbReference>
<name>E4UY30_ARTGP</name>
<protein>
    <submittedName>
        <fullName evidence="7">Acid phosphatase</fullName>
    </submittedName>
</protein>
<dbReference type="AlphaFoldDB" id="E4UY30"/>
<accession>E4UY30</accession>
<evidence type="ECO:0000256" key="1">
    <source>
        <dbReference type="ARBA" id="ARBA00011062"/>
    </source>
</evidence>
<dbReference type="Proteomes" id="UP000002669">
    <property type="component" value="Unassembled WGS sequence"/>
</dbReference>
<dbReference type="EMBL" id="DS989825">
    <property type="protein sequence ID" value="EFR02023.1"/>
    <property type="molecule type" value="Genomic_DNA"/>
</dbReference>
<dbReference type="Gene3D" id="3.40.1210.10">
    <property type="entry name" value="Survival protein SurE-like phosphatase/nucleotidase"/>
    <property type="match status" value="1"/>
</dbReference>
<comment type="similarity">
    <text evidence="1">Belongs to the SurE nucleotidase family.</text>
</comment>
<organism evidence="8">
    <name type="scientific">Arthroderma gypseum (strain ATCC MYA-4604 / CBS 118893)</name>
    <name type="common">Microsporum gypseum</name>
    <dbReference type="NCBI Taxonomy" id="535722"/>
    <lineage>
        <taxon>Eukaryota</taxon>
        <taxon>Fungi</taxon>
        <taxon>Dikarya</taxon>
        <taxon>Ascomycota</taxon>
        <taxon>Pezizomycotina</taxon>
        <taxon>Eurotiomycetes</taxon>
        <taxon>Eurotiomycetidae</taxon>
        <taxon>Onygenales</taxon>
        <taxon>Arthrodermataceae</taxon>
        <taxon>Nannizzia</taxon>
    </lineage>
</organism>
<dbReference type="GO" id="GO:0008252">
    <property type="term" value="F:nucleotidase activity"/>
    <property type="evidence" value="ECO:0007669"/>
    <property type="project" value="InterPro"/>
</dbReference>
<feature type="region of interest" description="Disordered" evidence="4">
    <location>
        <begin position="50"/>
        <end position="71"/>
    </location>
</feature>
<keyword evidence="2" id="KW-0479">Metal-binding</keyword>
<dbReference type="SUPFAM" id="SSF64167">
    <property type="entry name" value="SurE-like"/>
    <property type="match status" value="1"/>
</dbReference>
<reference evidence="8" key="1">
    <citation type="journal article" date="2012" name="MBio">
        <title>Comparative genome analysis of Trichophyton rubrum and related dermatophytes reveals candidate genes involved in infection.</title>
        <authorList>
            <person name="Martinez D.A."/>
            <person name="Oliver B.G."/>
            <person name="Graeser Y."/>
            <person name="Goldberg J.M."/>
            <person name="Li W."/>
            <person name="Martinez-Rossi N.M."/>
            <person name="Monod M."/>
            <person name="Shelest E."/>
            <person name="Barton R.C."/>
            <person name="Birch E."/>
            <person name="Brakhage A.A."/>
            <person name="Chen Z."/>
            <person name="Gurr S.J."/>
            <person name="Heiman D."/>
            <person name="Heitman J."/>
            <person name="Kosti I."/>
            <person name="Rossi A."/>
            <person name="Saif S."/>
            <person name="Samalova M."/>
            <person name="Saunders C.W."/>
            <person name="Shea T."/>
            <person name="Summerbell R.C."/>
            <person name="Xu J."/>
            <person name="Young S."/>
            <person name="Zeng Q."/>
            <person name="Birren B.W."/>
            <person name="Cuomo C.A."/>
            <person name="White T.C."/>
        </authorList>
    </citation>
    <scope>NUCLEOTIDE SEQUENCE [LARGE SCALE GENOMIC DNA]</scope>
    <source>
        <strain evidence="8">ATCC MYA-4604 / CBS 118893</strain>
    </source>
</reference>
<evidence type="ECO:0000256" key="4">
    <source>
        <dbReference type="SAM" id="MobiDB-lite"/>
    </source>
</evidence>
<keyword evidence="5" id="KW-0732">Signal</keyword>
<evidence type="ECO:0000259" key="6">
    <source>
        <dbReference type="Pfam" id="PF01975"/>
    </source>
</evidence>
<dbReference type="PANTHER" id="PTHR30457:SF0">
    <property type="entry name" value="PHOSPHATASE, PUTATIVE (AFU_ORTHOLOGUE AFUA_4G01070)-RELATED"/>
    <property type="match status" value="1"/>
</dbReference>
<dbReference type="OrthoDB" id="4018688at2759"/>
<dbReference type="Pfam" id="PF01975">
    <property type="entry name" value="SurE"/>
    <property type="match status" value="1"/>
</dbReference>
<evidence type="ECO:0000256" key="2">
    <source>
        <dbReference type="ARBA" id="ARBA00022723"/>
    </source>
</evidence>
<dbReference type="GeneID" id="10027704"/>
<dbReference type="OMA" id="ACEFNSC"/>
<gene>
    <name evidence="7" type="ORF">MGYG_05025</name>
</gene>
<sequence>MQFRLALSLLPLAVQAANIVSSNDDGWAEVNLHTLYNALTSSGHSVVVSAPADNKSGTGSSDAAPTTRNSPCEFNSCPAGSPAVGYDQNNPRFNYVNSFPVTSMRYGIQTVAPKFFGGRRPDLAVAGPNVGANLGRTVQISGTVGAATEAALEGIPAIAFSGSVGSMTAYWDYTPNYSAVYATLATQVTNALLRGSGPVLPSGVFLNVNFGAVSDYDCTSADDFSFILTRILPTSGNPDVNICGNGGVLPTESDIVKSDGCYVSISVATARGKRDADSSAQEFVLNKLSSILSC</sequence>
<evidence type="ECO:0000256" key="3">
    <source>
        <dbReference type="ARBA" id="ARBA00022801"/>
    </source>
</evidence>
<dbReference type="STRING" id="535722.E4UY30"/>
<evidence type="ECO:0000313" key="7">
    <source>
        <dbReference type="EMBL" id="EFR02023.1"/>
    </source>
</evidence>
<evidence type="ECO:0000313" key="8">
    <source>
        <dbReference type="Proteomes" id="UP000002669"/>
    </source>
</evidence>
<feature type="chain" id="PRO_5003190626" evidence="5">
    <location>
        <begin position="17"/>
        <end position="294"/>
    </location>
</feature>
<keyword evidence="8" id="KW-1185">Reference proteome</keyword>
<dbReference type="InterPro" id="IPR002828">
    <property type="entry name" value="SurE-like_Pase/nucleotidase"/>
</dbReference>